<dbReference type="PROSITE" id="PS50928">
    <property type="entry name" value="ABC_TM1"/>
    <property type="match status" value="1"/>
</dbReference>
<evidence type="ECO:0000256" key="7">
    <source>
        <dbReference type="RuleBase" id="RU363032"/>
    </source>
</evidence>
<comment type="subcellular location">
    <subcellularLocation>
        <location evidence="1 7">Cell membrane</location>
        <topology evidence="1 7">Multi-pass membrane protein</topology>
    </subcellularLocation>
</comment>
<protein>
    <submittedName>
        <fullName evidence="9">Carbohydrate ABC transporter permease</fullName>
    </submittedName>
</protein>
<evidence type="ECO:0000256" key="1">
    <source>
        <dbReference type="ARBA" id="ARBA00004651"/>
    </source>
</evidence>
<dbReference type="EMBL" id="CP130318">
    <property type="protein sequence ID" value="WNQ13997.1"/>
    <property type="molecule type" value="Genomic_DNA"/>
</dbReference>
<keyword evidence="2 7" id="KW-0813">Transport</keyword>
<dbReference type="Pfam" id="PF00528">
    <property type="entry name" value="BPD_transp_1"/>
    <property type="match status" value="1"/>
</dbReference>
<evidence type="ECO:0000256" key="3">
    <source>
        <dbReference type="ARBA" id="ARBA00022475"/>
    </source>
</evidence>
<dbReference type="SUPFAM" id="SSF161098">
    <property type="entry name" value="MetI-like"/>
    <property type="match status" value="1"/>
</dbReference>
<feature type="transmembrane region" description="Helical" evidence="7">
    <location>
        <begin position="142"/>
        <end position="160"/>
    </location>
</feature>
<dbReference type="PANTHER" id="PTHR43744:SF9">
    <property type="entry name" value="POLYGALACTURONAN_RHAMNOGALACTURONAN TRANSPORT SYSTEM PERMEASE PROTEIN YTCP"/>
    <property type="match status" value="1"/>
</dbReference>
<name>A0AA96LMP2_9BACL</name>
<evidence type="ECO:0000256" key="2">
    <source>
        <dbReference type="ARBA" id="ARBA00022448"/>
    </source>
</evidence>
<accession>A0AA96LMP2</accession>
<keyword evidence="6 7" id="KW-0472">Membrane</keyword>
<dbReference type="InterPro" id="IPR000515">
    <property type="entry name" value="MetI-like"/>
</dbReference>
<feature type="transmembrane region" description="Helical" evidence="7">
    <location>
        <begin position="181"/>
        <end position="203"/>
    </location>
</feature>
<dbReference type="RefSeq" id="WP_315607778.1">
    <property type="nucleotide sequence ID" value="NZ_CP130318.1"/>
</dbReference>
<evidence type="ECO:0000313" key="9">
    <source>
        <dbReference type="EMBL" id="WNQ13997.1"/>
    </source>
</evidence>
<keyword evidence="10" id="KW-1185">Reference proteome</keyword>
<dbReference type="Gene3D" id="1.10.3720.10">
    <property type="entry name" value="MetI-like"/>
    <property type="match status" value="1"/>
</dbReference>
<gene>
    <name evidence="9" type="ORF">MJA45_13550</name>
</gene>
<dbReference type="AlphaFoldDB" id="A0AA96LMP2"/>
<comment type="similarity">
    <text evidence="7">Belongs to the binding-protein-dependent transport system permease family.</text>
</comment>
<dbReference type="PANTHER" id="PTHR43744">
    <property type="entry name" value="ABC TRANSPORTER PERMEASE PROTEIN MG189-RELATED-RELATED"/>
    <property type="match status" value="1"/>
</dbReference>
<dbReference type="GO" id="GO:0055085">
    <property type="term" value="P:transmembrane transport"/>
    <property type="evidence" value="ECO:0007669"/>
    <property type="project" value="InterPro"/>
</dbReference>
<keyword evidence="4 7" id="KW-0812">Transmembrane</keyword>
<organism evidence="9 10">
    <name type="scientific">Paenibacillus aurantius</name>
    <dbReference type="NCBI Taxonomy" id="2918900"/>
    <lineage>
        <taxon>Bacteria</taxon>
        <taxon>Bacillati</taxon>
        <taxon>Bacillota</taxon>
        <taxon>Bacilli</taxon>
        <taxon>Bacillales</taxon>
        <taxon>Paenibacillaceae</taxon>
        <taxon>Paenibacillus</taxon>
    </lineage>
</organism>
<sequence>MKTNIAGRLGHSVNYLLLTAIAAVTLFPFLYVLSVSFTPESEVLRRVIVLIPEKITLSAYHTVFAGLGLGQAYKITLFRTLVGTALNLLFTAIPAYVLSKKALPGRSGLLLFIVFTMLFNGGLIPTYILIKSLGLMNSIWSLIIPGLISVFNLIVMKTFFEQLPPELEESARVDGSGELTTLWKIILPLSLPSFATIGLFYAVSHWNSYFDAVMYINNPQLMPLQVVLRNILLSVQNQSAEQSALDGPVSTFAIQMAAVIVSTVPILCVYPFIQKHFAKGVLVGSVKG</sequence>
<feature type="transmembrane region" description="Helical" evidence="7">
    <location>
        <begin position="12"/>
        <end position="33"/>
    </location>
</feature>
<evidence type="ECO:0000256" key="5">
    <source>
        <dbReference type="ARBA" id="ARBA00022989"/>
    </source>
</evidence>
<evidence type="ECO:0000313" key="10">
    <source>
        <dbReference type="Proteomes" id="UP001305702"/>
    </source>
</evidence>
<keyword evidence="3" id="KW-1003">Cell membrane</keyword>
<reference evidence="9 10" key="1">
    <citation type="submission" date="2022-02" db="EMBL/GenBank/DDBJ databases">
        <title>Paenibacillus sp. MBLB1776 Whole Genome Shotgun Sequencing.</title>
        <authorList>
            <person name="Hwang C.Y."/>
            <person name="Cho E.-S."/>
            <person name="Seo M.-J."/>
        </authorList>
    </citation>
    <scope>NUCLEOTIDE SEQUENCE [LARGE SCALE GENOMIC DNA]</scope>
    <source>
        <strain evidence="9 10">MBLB1776</strain>
    </source>
</reference>
<proteinExistence type="inferred from homology"/>
<feature type="domain" description="ABC transmembrane type-1" evidence="8">
    <location>
        <begin position="73"/>
        <end position="273"/>
    </location>
</feature>
<dbReference type="CDD" id="cd06261">
    <property type="entry name" value="TM_PBP2"/>
    <property type="match status" value="1"/>
</dbReference>
<evidence type="ECO:0000259" key="8">
    <source>
        <dbReference type="PROSITE" id="PS50928"/>
    </source>
</evidence>
<evidence type="ECO:0000256" key="4">
    <source>
        <dbReference type="ARBA" id="ARBA00022692"/>
    </source>
</evidence>
<feature type="transmembrane region" description="Helical" evidence="7">
    <location>
        <begin position="77"/>
        <end position="97"/>
    </location>
</feature>
<dbReference type="GO" id="GO:0005886">
    <property type="term" value="C:plasma membrane"/>
    <property type="evidence" value="ECO:0007669"/>
    <property type="project" value="UniProtKB-SubCell"/>
</dbReference>
<feature type="transmembrane region" description="Helical" evidence="7">
    <location>
        <begin position="252"/>
        <end position="273"/>
    </location>
</feature>
<dbReference type="InterPro" id="IPR035906">
    <property type="entry name" value="MetI-like_sf"/>
</dbReference>
<dbReference type="KEGG" id="paun:MJA45_13550"/>
<keyword evidence="5 7" id="KW-1133">Transmembrane helix</keyword>
<feature type="transmembrane region" description="Helical" evidence="7">
    <location>
        <begin position="109"/>
        <end position="130"/>
    </location>
</feature>
<dbReference type="Proteomes" id="UP001305702">
    <property type="component" value="Chromosome"/>
</dbReference>
<evidence type="ECO:0000256" key="6">
    <source>
        <dbReference type="ARBA" id="ARBA00023136"/>
    </source>
</evidence>